<dbReference type="Proteomes" id="UP001562425">
    <property type="component" value="Unassembled WGS sequence"/>
</dbReference>
<protein>
    <recommendedName>
        <fullName evidence="5">60S ribosomal protein L6</fullName>
    </recommendedName>
</protein>
<name>A0ABD1D6Y3_CULPP</name>
<dbReference type="EMBL" id="JBEHCU010007171">
    <property type="protein sequence ID" value="KAL1395373.1"/>
    <property type="molecule type" value="Genomic_DNA"/>
</dbReference>
<comment type="subunit">
    <text evidence="1">Component of the large ribosomal subunit. May bind IPO9 with low affinity.</text>
</comment>
<keyword evidence="4" id="KW-1185">Reference proteome</keyword>
<accession>A0ABD1D6Y3</accession>
<feature type="region of interest" description="Disordered" evidence="2">
    <location>
        <begin position="71"/>
        <end position="117"/>
    </location>
</feature>
<comment type="caution">
    <text evidence="3">The sequence shown here is derived from an EMBL/GenBank/DDBJ whole genome shotgun (WGS) entry which is preliminary data.</text>
</comment>
<dbReference type="InterPro" id="IPR000915">
    <property type="entry name" value="60S_ribosomal_eL6"/>
</dbReference>
<proteinExistence type="predicted"/>
<evidence type="ECO:0000256" key="2">
    <source>
        <dbReference type="SAM" id="MobiDB-lite"/>
    </source>
</evidence>
<dbReference type="PANTHER" id="PTHR10715:SF0">
    <property type="entry name" value="LARGE RIBOSOMAL SUBUNIT PROTEIN EL6"/>
    <property type="match status" value="1"/>
</dbReference>
<dbReference type="Pfam" id="PF01159">
    <property type="entry name" value="Ribosomal_L6e"/>
    <property type="match status" value="1"/>
</dbReference>
<evidence type="ECO:0008006" key="5">
    <source>
        <dbReference type="Google" id="ProtNLM"/>
    </source>
</evidence>
<evidence type="ECO:0000313" key="3">
    <source>
        <dbReference type="EMBL" id="KAL1395373.1"/>
    </source>
</evidence>
<reference evidence="3 4" key="1">
    <citation type="submission" date="2024-05" db="EMBL/GenBank/DDBJ databases">
        <title>Culex pipiens pipiens assembly and annotation.</title>
        <authorList>
            <person name="Alout H."/>
            <person name="Durand T."/>
        </authorList>
    </citation>
    <scope>NUCLEOTIDE SEQUENCE [LARGE SCALE GENOMIC DNA]</scope>
    <source>
        <strain evidence="3">HA-2024</strain>
        <tissue evidence="3">Whole body</tissue>
    </source>
</reference>
<organism evidence="3 4">
    <name type="scientific">Culex pipiens pipiens</name>
    <name type="common">Northern house mosquito</name>
    <dbReference type="NCBI Taxonomy" id="38569"/>
    <lineage>
        <taxon>Eukaryota</taxon>
        <taxon>Metazoa</taxon>
        <taxon>Ecdysozoa</taxon>
        <taxon>Arthropoda</taxon>
        <taxon>Hexapoda</taxon>
        <taxon>Insecta</taxon>
        <taxon>Pterygota</taxon>
        <taxon>Neoptera</taxon>
        <taxon>Endopterygota</taxon>
        <taxon>Diptera</taxon>
        <taxon>Nematocera</taxon>
        <taxon>Culicoidea</taxon>
        <taxon>Culicidae</taxon>
        <taxon>Culicinae</taxon>
        <taxon>Culicini</taxon>
        <taxon>Culex</taxon>
        <taxon>Culex</taxon>
    </lineage>
</organism>
<evidence type="ECO:0000313" key="4">
    <source>
        <dbReference type="Proteomes" id="UP001562425"/>
    </source>
</evidence>
<dbReference type="AlphaFoldDB" id="A0ABD1D6Y3"/>
<dbReference type="PANTHER" id="PTHR10715">
    <property type="entry name" value="60S RIBOSOMAL PROTEIN L6"/>
    <property type="match status" value="1"/>
</dbReference>
<evidence type="ECO:0000256" key="1">
    <source>
        <dbReference type="ARBA" id="ARBA00046388"/>
    </source>
</evidence>
<dbReference type="SUPFAM" id="SSF50104">
    <property type="entry name" value="Translation proteins SH3-like domain"/>
    <property type="match status" value="1"/>
</dbReference>
<feature type="compositionally biased region" description="Polar residues" evidence="2">
    <location>
        <begin position="105"/>
        <end position="117"/>
    </location>
</feature>
<dbReference type="InterPro" id="IPR008991">
    <property type="entry name" value="Translation_prot_SH3-like_sf"/>
</dbReference>
<sequence>MAEKSGLLLVTGPFALNSCLVCRISQNYVIATKTRVDLRKVNIPKHINDGHFHHAKENQPHREGHLQKVRAVEAAQGRPEERRRGGPEGHQGTPRSQRDPPVPQTMFSLSSSCAAPV</sequence>
<gene>
    <name evidence="3" type="ORF">pipiens_011303</name>
</gene>
<feature type="compositionally biased region" description="Basic and acidic residues" evidence="2">
    <location>
        <begin position="78"/>
        <end position="87"/>
    </location>
</feature>